<sequence length="3276" mass="359532">MLSLILSFQLDLTSPCGWMLKSRIWRPYTPCTLNETHNLKDWEQYSGRDASILDFSTVNVFNLSRRAEGIYSVIDIGSSGVLQNAFLFVNSTLDLSAQRSDTLLVSVFDSVFGQLKNVSVTGFINITLNSAVITNVLLSKFIGSELGSVLTNCSSSLRFFVNGVETSSVSSFYTSVSVGAGQVLSTLVSSNKLFVNVFEIKYPTTLSTNVYTSFDTTLYYNPFWDYYEGAYGQFAEYAQETMNMTVKYFKNNAELVLQNGDYDQVVYTGYTRSIAFFLTQYPVICNSNNYYDVVLKACVTASACTAASRFLLMDLCVSACPTGQFAVTITNAVCFYQCPMNKKYYQSGPTACSVCSKNAYDTGCEASTTCTNSRLLFQSGCYKYCPEGTILSGTTCSVPTTTTQCSTAGYTYLAALSAMNTNQYYDMCVNYIIGMNQLKGQQKLQNNCNLGTIIDGGQCDTTSSSIACNTTNSKIMITDMNAIQKDCRFSCIIGEANNTFSCGTACQELTYIQPYFGNCLPCESVQYDNGTYWDRLSALCIQTCTYYNATYPKICEQPGNLTNCPKYIQDGAQFKCVKTCAGYYNFQTNLCVTDCVSPLPFIDETNASCTAVCTNSIYNLNVNSKPQCSLTCVFPLGLVTGLSGYKQCVTCPVFVQRIDQSCSTTCNFRNFTNNSICEIQGNATNCPKYYNSSSFYICRFNCTGYYDAANECVSTCPANLPFISADSLTCVAACKFYITSPSLKCVSSCAFPNGLYNNTAYQNNYSQCVTQCPNGMVLYRNDQHCDTSCAYISKRNATQFYCETKNDPTYCNYYMNISASQFQCLDSCASVNKLIASDGHTCVDVCNNGEFVSSDAVRCQTTCPSGAYYTDPVLKCSPGTCPLGNLTNQYLTYTKCLTYCNKFISGVQCLDSCSNYEFQINTTDGLYYCASCASVSNSVYKPFSYLTKVHKQCYNCTAANEIIHSDKVCNSTLCSSETGNYIYTNINTCVTSCQFIDSISSLKCLNCSSKPNGFTTDTVRSTTVYICQASCPSDKPYYDSTTKVNITPQCVAKCPESAKYLETDLTCTAACVSNSFIVDTTKTQQYICQANPCPNYFITVGTQKQCVDACTPAYPYLDVKECKASCSFYSNTVVINSTQYYSCSTNCPLYFITDASNNKRCVPDCGSMFISGNECKATCAFYSYNGTNKTCLSSCGAGLFYGMDLTIDTTVQRCENSCSKITNKPYSTGQVCDSKCTGSNVYLDGTVCKTSCPFYANSSTPLISTYVCLTKCDTYYEIDASSNSHCVNSCAEANAKPYNNGYKCLAACNEAPNLLIQNLVCVQACTENRAISIDGKICDATCQFYTDNMGVKRCIASCNTTYPFQQLFSAGRYECVTECPQKQYVVVSTNKVCQLCGKYYEQQADGTQKCVDACQTGWVRLGDRCYNGLCKDISSTSKYSGTDYICSTTCGADFVKDQTSFQCIAQCPNGQVFQPINGEKSCVTTCSDGLWVSTYPSDVYRTVGQCVATCPAGTYKELLQNGQTNKFCVDACTLKMYQVVGSELICVSTCPTYELLAGNVKRCYDNCSQTTSNKVTIIIGVNNNQCSTECPSTLYFLNTTDLTCRTQCVSKAYSIENGKNICQDSCQFYYIVDARLDKQCVPDCGSMFISGNECKATCAFYSYNGTNKTCLSSCGAGLFYGMDLTIDTTVQRCENSCSKITNKPYSTGQVCDSKCTGSNVYLDGTVCKTSCPFYANSSTPLISTYVCLTKCDTYYEIDASSNSHCVNSCAEANAKPYNNGYKCLAACNEAPNLLIQNLVCVQACTENRAISIDGKICDATCQFYTDNMGVKRCIASCNTTYPFQQLFSAGRYECVTECPQKQYVVVSTNKVCQLCGKYYEQQADGTQKCVDACQTGWVRLGDRCYNGLCKDISSTSKYSGTDYICSTTCGADFVKDQTSFQCIAQCPNGQVFQPINGEKSCVTTCSDGLWVSTYPSDVYRTVGQCVATCPAGTYKELLQNGQTNKFCVDACTLKMYQVVGSELICVSTCPTYELLAGNVKRCYDNCSQTTSNKVTIIIGVNNNQCSTECPSTLYFLNTTDLTCRTQCVSKAYSIENGKNICQDSCQFYYIVDARLDKQCVPDCGSMFISGNECKATCAFYSYNGTNKTCLSSCGAGLFYGMDLTIDTTVQRCENSCSKITNKPYSTGQVCDSKCTGSNVYLDGTVCKTSCPFYANSSTPLISTYVCLTKCDTYYEIDASSNSHCVNSCAEANAKPYNNGYKCLAACNEAPNLLIQNLVCVQACTENRAISIDGKICDATCQFYTDNMGVKRCIASCNTTYPFQQLFSAGRYECVTECPQKQYVVVSTNKVCQLCGKYYEQQADGTQKCVDACQTGWVRLGDRCYNGLCKDISSTSKYSGTDYICSTTCGADFVKDQTSFQCIAQCPNGQVFQPINGEKSCVTTCSDGLWVSTYPSDVYRTVGQCVATCPAGTYKELLQNGQTNKFCVDACALKMYQVVGSELICVSTCPTYELLAGNVKRCYDNCSLTANNHYTVIVSDTDKYCSNNCTPAQPFLDAATLFCTATCTSKLYQVISGVPNCITECPLNTTNDKGFNTTDHTRCLGECSQSTNNLYVQVNANNTGLCVDKCPADHTFLNPTLKQCVASCDPKFYITNDTVLTCVAKCDDPSLPDSVYNRPIPGIKDHTECAPNCYGSTPFKMPDNTCVAVCPSGYFALDKTCVTACPADRKYIIDESLPDGVQQRCQAQCPKYFVISNKQFICQDCDTASKYYQVAADGQKQCVDKCDDVQFYEEDHQCTAQCASKLHDGQKCVTKCPHVYEVIDTVGVCIDNCSLSTHGNNVHDAVDGLVCIPSCAGQPVNFIEDVISGERTCVAACPLPKRLDNVTNKCDETCFYKIVNTVRICMDDHNSCDTWYEFEHGVNDTECRAVCTDYINGRKCQPACPNLIYTGSGSNKVCQQQCDTYWGYDLQINSTMKRCEQQCSTMNNLPFINPDTKQCLIKCPISAPYADNFICKTACPSGYFTPDLICSSECAPFIQTQNGRQCISECPKELPFTQNGKCVSACESPLLLNVKNCQLACPKELPFNQSGICVLKCDSGIFQNNICLDNLDNCSIFVTINGQKECVPTCQYLMNGKECVQVCPDHTIQRKNRCYPVNGGGCDLYIERDKCVAKCSEGFYDINMVCTPKVRCAYDEIMMSDGSCSIYKDQIHTKTPAGDLMEVKCLKGTLVENLCIPFTCGAGKSWIISSCYESQYCQKTVDGICQDGKISSNGDQC</sequence>
<evidence type="ECO:0000313" key="2">
    <source>
        <dbReference type="EMBL" id="CAI9941857.1"/>
    </source>
</evidence>
<protein>
    <recommendedName>
        <fullName evidence="1">EGF-like domain-containing protein</fullName>
    </recommendedName>
</protein>
<evidence type="ECO:0000313" key="4">
    <source>
        <dbReference type="Proteomes" id="UP001642409"/>
    </source>
</evidence>
<feature type="domain" description="EGF-like" evidence="1">
    <location>
        <begin position="1892"/>
        <end position="1943"/>
    </location>
</feature>
<dbReference type="Proteomes" id="UP001642409">
    <property type="component" value="Unassembled WGS sequence"/>
</dbReference>
<gene>
    <name evidence="3" type="ORF">HINF_LOCUS12990</name>
    <name evidence="2" type="ORF">HINF_LOCUS29502</name>
</gene>
<feature type="domain" description="EGF-like" evidence="1">
    <location>
        <begin position="2925"/>
        <end position="2958"/>
    </location>
</feature>
<dbReference type="EMBL" id="CAXDID020000030">
    <property type="protein sequence ID" value="CAL5993289.1"/>
    <property type="molecule type" value="Genomic_DNA"/>
</dbReference>
<dbReference type="InterPro" id="IPR000742">
    <property type="entry name" value="EGF"/>
</dbReference>
<reference evidence="2" key="1">
    <citation type="submission" date="2023-06" db="EMBL/GenBank/DDBJ databases">
        <authorList>
            <person name="Kurt Z."/>
        </authorList>
    </citation>
    <scope>NUCLEOTIDE SEQUENCE</scope>
</reference>
<proteinExistence type="predicted"/>
<accession>A0AA86PP84</accession>
<dbReference type="InterPro" id="IPR009030">
    <property type="entry name" value="Growth_fac_rcpt_cys_sf"/>
</dbReference>
<keyword evidence="4" id="KW-1185">Reference proteome</keyword>
<feature type="domain" description="EGF-like" evidence="1">
    <location>
        <begin position="2371"/>
        <end position="2422"/>
    </location>
</feature>
<dbReference type="SMART" id="SM00261">
    <property type="entry name" value="FU"/>
    <property type="match status" value="6"/>
</dbReference>
<name>A0AA86PP84_9EUKA</name>
<evidence type="ECO:0000259" key="1">
    <source>
        <dbReference type="SMART" id="SM00181"/>
    </source>
</evidence>
<dbReference type="SMART" id="SM00181">
    <property type="entry name" value="EGF"/>
    <property type="match status" value="6"/>
</dbReference>
<reference evidence="3 4" key="2">
    <citation type="submission" date="2024-07" db="EMBL/GenBank/DDBJ databases">
        <authorList>
            <person name="Akdeniz Z."/>
        </authorList>
    </citation>
    <scope>NUCLEOTIDE SEQUENCE [LARGE SCALE GENOMIC DNA]</scope>
</reference>
<dbReference type="SUPFAM" id="SSF57184">
    <property type="entry name" value="Growth factor receptor domain"/>
    <property type="match status" value="1"/>
</dbReference>
<feature type="domain" description="EGF-like" evidence="1">
    <location>
        <begin position="2981"/>
        <end position="3030"/>
    </location>
</feature>
<evidence type="ECO:0000313" key="3">
    <source>
        <dbReference type="EMBL" id="CAL5993289.1"/>
    </source>
</evidence>
<dbReference type="EMBL" id="CATOUU010000697">
    <property type="protein sequence ID" value="CAI9941857.1"/>
    <property type="molecule type" value="Genomic_DNA"/>
</dbReference>
<comment type="caution">
    <text evidence="2">The sequence shown here is derived from an EMBL/GenBank/DDBJ whole genome shotgun (WGS) entry which is preliminary data.</text>
</comment>
<organism evidence="2">
    <name type="scientific">Hexamita inflata</name>
    <dbReference type="NCBI Taxonomy" id="28002"/>
    <lineage>
        <taxon>Eukaryota</taxon>
        <taxon>Metamonada</taxon>
        <taxon>Diplomonadida</taxon>
        <taxon>Hexamitidae</taxon>
        <taxon>Hexamitinae</taxon>
        <taxon>Hexamita</taxon>
    </lineage>
</organism>
<feature type="domain" description="EGF-like" evidence="1">
    <location>
        <begin position="1413"/>
        <end position="1464"/>
    </location>
</feature>
<dbReference type="InterPro" id="IPR006212">
    <property type="entry name" value="Furin_repeat"/>
</dbReference>
<feature type="domain" description="EGF-like" evidence="1">
    <location>
        <begin position="2583"/>
        <end position="2644"/>
    </location>
</feature>